<evidence type="ECO:0000313" key="1">
    <source>
        <dbReference type="EMBL" id="KAK7063509.1"/>
    </source>
</evidence>
<name>A0AAW0EHM8_9AGAR</name>
<comment type="caution">
    <text evidence="1">The sequence shown here is derived from an EMBL/GenBank/DDBJ whole genome shotgun (WGS) entry which is preliminary data.</text>
</comment>
<dbReference type="InterPro" id="IPR032675">
    <property type="entry name" value="LRR_dom_sf"/>
</dbReference>
<proteinExistence type="predicted"/>
<protein>
    <submittedName>
        <fullName evidence="1">F-box domain-containing protein</fullName>
    </submittedName>
</protein>
<dbReference type="Gene3D" id="3.80.10.10">
    <property type="entry name" value="Ribonuclease Inhibitor"/>
    <property type="match status" value="1"/>
</dbReference>
<keyword evidence="2" id="KW-1185">Reference proteome</keyword>
<dbReference type="SUPFAM" id="SSF52047">
    <property type="entry name" value="RNI-like"/>
    <property type="match status" value="1"/>
</dbReference>
<accession>A0AAW0EHM8</accession>
<organism evidence="1 2">
    <name type="scientific">Favolaschia claudopus</name>
    <dbReference type="NCBI Taxonomy" id="2862362"/>
    <lineage>
        <taxon>Eukaryota</taxon>
        <taxon>Fungi</taxon>
        <taxon>Dikarya</taxon>
        <taxon>Basidiomycota</taxon>
        <taxon>Agaricomycotina</taxon>
        <taxon>Agaricomycetes</taxon>
        <taxon>Agaricomycetidae</taxon>
        <taxon>Agaricales</taxon>
        <taxon>Marasmiineae</taxon>
        <taxon>Mycenaceae</taxon>
        <taxon>Favolaschia</taxon>
    </lineage>
</organism>
<sequence length="486" mass="55066">MSSSQGTLGLLHNSAFRARLYEIDAEIDVLDAQLARLRAERKIVTATLDSIVYPILTLPVEITSEIFMQYLDAVFAGQVGPPRVELRKARTSGPLVLSRVCRAWRSIAINTPLLWCRVFAGSPHGRSRDWRKLLECWLPRAGNQPLYLRLADFDPHFTALHFPTIAPYSSQWRAFECCISTPVTFRINTIRGRLPLLRELSVKWKELDSVDVEFSTIDAFSVAPELRKVVIYNLPPKWIPLPLAQLTHLTLYGQTIADAIEVLHQCPGLEELSIDLDDEADEDRRAPVIHSRIHKLCLSNECAATPEILPYITLPNLHSLELVNWEDLDPEINLEDREALHDLLQRSQCAADSISLHGCYIDLVDFALGAVWQVSQVTFDRISCTPSRLGEILGRITSDSKFLPNMTSLHLLDCGTVVPYVEVADMLDARRHNPEGVSRLESFHFIQDRKYIEEEPNAAVKGKLRGLMDEGLDIRIQGRDRRNILE</sequence>
<dbReference type="EMBL" id="JAWWNJ010000001">
    <property type="protein sequence ID" value="KAK7063509.1"/>
    <property type="molecule type" value="Genomic_DNA"/>
</dbReference>
<evidence type="ECO:0000313" key="2">
    <source>
        <dbReference type="Proteomes" id="UP001362999"/>
    </source>
</evidence>
<dbReference type="AlphaFoldDB" id="A0AAW0EHM8"/>
<dbReference type="PANTHER" id="PTHR38926">
    <property type="entry name" value="F-BOX DOMAIN CONTAINING PROTEIN, EXPRESSED"/>
    <property type="match status" value="1"/>
</dbReference>
<dbReference type="PANTHER" id="PTHR38926:SF5">
    <property type="entry name" value="F-BOX AND LEUCINE-RICH REPEAT PROTEIN 6"/>
    <property type="match status" value="1"/>
</dbReference>
<reference evidence="1 2" key="1">
    <citation type="journal article" date="2024" name="J Genomics">
        <title>Draft genome sequencing and assembly of Favolaschia claudopus CIRM-BRFM 2984 isolated from oak limbs.</title>
        <authorList>
            <person name="Navarro D."/>
            <person name="Drula E."/>
            <person name="Chaduli D."/>
            <person name="Cazenave R."/>
            <person name="Ahrendt S."/>
            <person name="Wang J."/>
            <person name="Lipzen A."/>
            <person name="Daum C."/>
            <person name="Barry K."/>
            <person name="Grigoriev I.V."/>
            <person name="Favel A."/>
            <person name="Rosso M.N."/>
            <person name="Martin F."/>
        </authorList>
    </citation>
    <scope>NUCLEOTIDE SEQUENCE [LARGE SCALE GENOMIC DNA]</scope>
    <source>
        <strain evidence="1 2">CIRM-BRFM 2984</strain>
    </source>
</reference>
<gene>
    <name evidence="1" type="ORF">R3P38DRAFT_2818803</name>
</gene>
<dbReference type="Proteomes" id="UP001362999">
    <property type="component" value="Unassembled WGS sequence"/>
</dbReference>
<dbReference type="Gene3D" id="1.20.1280.50">
    <property type="match status" value="1"/>
</dbReference>